<proteinExistence type="predicted"/>
<organism evidence="1">
    <name type="scientific">marine sediment metagenome</name>
    <dbReference type="NCBI Taxonomy" id="412755"/>
    <lineage>
        <taxon>unclassified sequences</taxon>
        <taxon>metagenomes</taxon>
        <taxon>ecological metagenomes</taxon>
    </lineage>
</organism>
<protein>
    <submittedName>
        <fullName evidence="1">Uncharacterized protein</fullName>
    </submittedName>
</protein>
<name>X1U3Q4_9ZZZZ</name>
<comment type="caution">
    <text evidence="1">The sequence shown here is derived from an EMBL/GenBank/DDBJ whole genome shotgun (WGS) entry which is preliminary data.</text>
</comment>
<reference evidence="1" key="1">
    <citation type="journal article" date="2014" name="Front. Microbiol.">
        <title>High frequency of phylogenetically diverse reductive dehalogenase-homologous genes in deep subseafloor sedimentary metagenomes.</title>
        <authorList>
            <person name="Kawai M."/>
            <person name="Futagami T."/>
            <person name="Toyoda A."/>
            <person name="Takaki Y."/>
            <person name="Nishi S."/>
            <person name="Hori S."/>
            <person name="Arai W."/>
            <person name="Tsubouchi T."/>
            <person name="Morono Y."/>
            <person name="Uchiyama I."/>
            <person name="Ito T."/>
            <person name="Fujiyama A."/>
            <person name="Inagaki F."/>
            <person name="Takami H."/>
        </authorList>
    </citation>
    <scope>NUCLEOTIDE SEQUENCE</scope>
    <source>
        <strain evidence="1">Expedition CK06-06</strain>
    </source>
</reference>
<accession>X1U3Q4</accession>
<evidence type="ECO:0000313" key="1">
    <source>
        <dbReference type="EMBL" id="GAI98261.1"/>
    </source>
</evidence>
<sequence length="56" mass="6100">MAQAEEKRASIDSQVLFQLQAPEVPTPQVLVTEAAMEKIIASIELQGTVKQNTSKC</sequence>
<dbReference type="AlphaFoldDB" id="X1U3Q4"/>
<dbReference type="EMBL" id="BARW01024991">
    <property type="protein sequence ID" value="GAI98261.1"/>
    <property type="molecule type" value="Genomic_DNA"/>
</dbReference>
<gene>
    <name evidence="1" type="ORF">S12H4_41075</name>
</gene>